<dbReference type="PROSITE" id="PS51898">
    <property type="entry name" value="TYR_RECOMBINASE"/>
    <property type="match status" value="1"/>
</dbReference>
<dbReference type="Pfam" id="PF00589">
    <property type="entry name" value="Phage_integrase"/>
    <property type="match status" value="1"/>
</dbReference>
<evidence type="ECO:0000256" key="2">
    <source>
        <dbReference type="ARBA" id="ARBA00023172"/>
    </source>
</evidence>
<name>A0A1U7Q1D2_9FLAO</name>
<sequence>MKTQRQRNSLKPLRNNCSRTNVFISPKDYKSFRSKSDLQKDWFVECRFYDPAFKEKYPKGFQFRRRPQKQTTLVAQKKIIQHYVQLMEKELDINHFNPISQTYMSDLSGTLNPNMDFKSALDAARVKLKGSDKHLAEVRIAVSRFIKSVDALNYSYLSINEIKIWHIKNTLDHCDLTDSYYNKFRQYLKDIFKELVERGCIDHNPVRDISKRKIVAKIRSLIPEEKLFFVDKFLEEKHYNFYRYKEIFYRSASRSSELLRLQRKHVFLEKQEYIIQIQKGKTYKWVVKPINIEALEYWKEIVDLCKSDEDYLFSKNLEPGKLKISPRQITIRWKRHVKDTSNIKDENGKVISITEDFYGFKYLYLDKLDAIQQGVSDIPHDFNLAQKAAAHTNVKTTNIYTVGKEKRITDILKRIKVG</sequence>
<reference evidence="5" key="1">
    <citation type="submission" date="2016-10" db="EMBL/GenBank/DDBJ databases">
        <authorList>
            <person name="Varghese N."/>
            <person name="Submissions S."/>
        </authorList>
    </citation>
    <scope>NUCLEOTIDE SEQUENCE [LARGE SCALE GENOMIC DNA]</scope>
    <source>
        <strain evidence="5">DSM 19482</strain>
    </source>
</reference>
<dbReference type="RefSeq" id="WP_084174016.1">
    <property type="nucleotide sequence ID" value="NZ_FTPU01000070.1"/>
</dbReference>
<gene>
    <name evidence="4" type="ORF">SAMN05660493_03270</name>
</gene>
<dbReference type="InterPro" id="IPR002104">
    <property type="entry name" value="Integrase_catalytic"/>
</dbReference>
<accession>A0A1U7Q1D2</accession>
<evidence type="ECO:0000259" key="3">
    <source>
        <dbReference type="PROSITE" id="PS51898"/>
    </source>
</evidence>
<dbReference type="InterPro" id="IPR013762">
    <property type="entry name" value="Integrase-like_cat_sf"/>
</dbReference>
<dbReference type="EMBL" id="FTPU01000070">
    <property type="protein sequence ID" value="SIT98818.1"/>
    <property type="molecule type" value="Genomic_DNA"/>
</dbReference>
<dbReference type="InterPro" id="IPR011010">
    <property type="entry name" value="DNA_brk_join_enz"/>
</dbReference>
<evidence type="ECO:0000313" key="5">
    <source>
        <dbReference type="Proteomes" id="UP000187261"/>
    </source>
</evidence>
<proteinExistence type="predicted"/>
<evidence type="ECO:0000256" key="1">
    <source>
        <dbReference type="ARBA" id="ARBA00023125"/>
    </source>
</evidence>
<keyword evidence="5" id="KW-1185">Reference proteome</keyword>
<dbReference type="InterPro" id="IPR010998">
    <property type="entry name" value="Integrase_recombinase_N"/>
</dbReference>
<keyword evidence="1" id="KW-0238">DNA-binding</keyword>
<dbReference type="GO" id="GO:0015074">
    <property type="term" value="P:DNA integration"/>
    <property type="evidence" value="ECO:0007669"/>
    <property type="project" value="InterPro"/>
</dbReference>
<feature type="domain" description="Tyr recombinase" evidence="3">
    <location>
        <begin position="216"/>
        <end position="413"/>
    </location>
</feature>
<protein>
    <submittedName>
        <fullName evidence="4">Phage integrase family protein</fullName>
    </submittedName>
</protein>
<organism evidence="4 5">
    <name type="scientific">Epilithonimonas bovis DSM 19482</name>
    <dbReference type="NCBI Taxonomy" id="1121284"/>
    <lineage>
        <taxon>Bacteria</taxon>
        <taxon>Pseudomonadati</taxon>
        <taxon>Bacteroidota</taxon>
        <taxon>Flavobacteriia</taxon>
        <taxon>Flavobacteriales</taxon>
        <taxon>Weeksellaceae</taxon>
        <taxon>Chryseobacterium group</taxon>
        <taxon>Epilithonimonas</taxon>
    </lineage>
</organism>
<dbReference type="GO" id="GO:0006310">
    <property type="term" value="P:DNA recombination"/>
    <property type="evidence" value="ECO:0007669"/>
    <property type="project" value="UniProtKB-KW"/>
</dbReference>
<dbReference type="Gene3D" id="1.10.150.130">
    <property type="match status" value="1"/>
</dbReference>
<dbReference type="Proteomes" id="UP000187261">
    <property type="component" value="Unassembled WGS sequence"/>
</dbReference>
<dbReference type="AlphaFoldDB" id="A0A1U7Q1D2"/>
<dbReference type="GO" id="GO:0003677">
    <property type="term" value="F:DNA binding"/>
    <property type="evidence" value="ECO:0007669"/>
    <property type="project" value="UniProtKB-KW"/>
</dbReference>
<dbReference type="Gene3D" id="1.10.443.10">
    <property type="entry name" value="Intergrase catalytic core"/>
    <property type="match status" value="1"/>
</dbReference>
<keyword evidence="2" id="KW-0233">DNA recombination</keyword>
<evidence type="ECO:0000313" key="4">
    <source>
        <dbReference type="EMBL" id="SIT98818.1"/>
    </source>
</evidence>
<dbReference type="OrthoDB" id="662986at2"/>
<dbReference type="SUPFAM" id="SSF56349">
    <property type="entry name" value="DNA breaking-rejoining enzymes"/>
    <property type="match status" value="1"/>
</dbReference>